<feature type="region of interest" description="Disordered" evidence="24">
    <location>
        <begin position="153"/>
        <end position="189"/>
    </location>
</feature>
<evidence type="ECO:0000256" key="22">
    <source>
        <dbReference type="ARBA" id="ARBA00040903"/>
    </source>
</evidence>
<dbReference type="CDD" id="cd00067">
    <property type="entry name" value="GAL4"/>
    <property type="match status" value="1"/>
</dbReference>
<keyword evidence="19 23" id="KW-0687">Ribonucleoprotein</keyword>
<evidence type="ECO:0000256" key="8">
    <source>
        <dbReference type="ARBA" id="ARBA00022692"/>
    </source>
</evidence>
<dbReference type="InterPro" id="IPR020846">
    <property type="entry name" value="MFS_dom"/>
</dbReference>
<dbReference type="GO" id="GO:0006412">
    <property type="term" value="P:translation"/>
    <property type="evidence" value="ECO:0007669"/>
    <property type="project" value="InterPro"/>
</dbReference>
<dbReference type="InterPro" id="IPR001138">
    <property type="entry name" value="Zn2Cys6_DnaBD"/>
</dbReference>
<evidence type="ECO:0000256" key="1">
    <source>
        <dbReference type="ARBA" id="ARBA00004123"/>
    </source>
</evidence>
<evidence type="ECO:0000256" key="6">
    <source>
        <dbReference type="ARBA" id="ARBA00022432"/>
    </source>
</evidence>
<keyword evidence="12 25" id="KW-1133">Transmembrane helix</keyword>
<keyword evidence="13" id="KW-0805">Transcription regulation</keyword>
<dbReference type="AlphaFoldDB" id="A0A8F3AH66"/>
<dbReference type="PROSITE" id="PS00216">
    <property type="entry name" value="SUGAR_TRANSPORT_1"/>
    <property type="match status" value="1"/>
</dbReference>
<evidence type="ECO:0000256" key="20">
    <source>
        <dbReference type="ARBA" id="ARBA00035330"/>
    </source>
</evidence>
<gene>
    <name evidence="29" type="ORF">CA7LBN_001988</name>
</gene>
<dbReference type="PROSITE" id="PS00475">
    <property type="entry name" value="RIBOSOMAL_L15"/>
    <property type="match status" value="1"/>
</dbReference>
<dbReference type="GO" id="GO:0005634">
    <property type="term" value="C:nucleus"/>
    <property type="evidence" value="ECO:0007669"/>
    <property type="project" value="UniProtKB-SubCell"/>
</dbReference>
<feature type="transmembrane region" description="Helical" evidence="25">
    <location>
        <begin position="633"/>
        <end position="654"/>
    </location>
</feature>
<keyword evidence="7" id="KW-0813">Transport</keyword>
<evidence type="ECO:0000256" key="10">
    <source>
        <dbReference type="ARBA" id="ARBA00022833"/>
    </source>
</evidence>
<dbReference type="GO" id="GO:0016020">
    <property type="term" value="C:membrane"/>
    <property type="evidence" value="ECO:0007669"/>
    <property type="project" value="UniProtKB-SubCell"/>
</dbReference>
<comment type="function">
    <text evidence="21">Transcription factor which regulates nonfermentable carbon utilization. Activator of gluconeogenetic genes.</text>
</comment>
<evidence type="ECO:0000256" key="5">
    <source>
        <dbReference type="ARBA" id="ARBA00010992"/>
    </source>
</evidence>
<dbReference type="SMART" id="SM00066">
    <property type="entry name" value="GAL4"/>
    <property type="match status" value="1"/>
</dbReference>
<dbReference type="GO" id="GO:0003735">
    <property type="term" value="F:structural constituent of ribosome"/>
    <property type="evidence" value="ECO:0007669"/>
    <property type="project" value="InterPro"/>
</dbReference>
<organism evidence="29">
    <name type="scientific">Candidozyma auris</name>
    <name type="common">Yeast</name>
    <name type="synonym">Candida auris</name>
    <dbReference type="NCBI Taxonomy" id="498019"/>
    <lineage>
        <taxon>Eukaryota</taxon>
        <taxon>Fungi</taxon>
        <taxon>Dikarya</taxon>
        <taxon>Ascomycota</taxon>
        <taxon>Saccharomycotina</taxon>
        <taxon>Pichiomycetes</taxon>
        <taxon>Metschnikowiaceae</taxon>
        <taxon>Candidozyma</taxon>
    </lineage>
</organism>
<evidence type="ECO:0000256" key="11">
    <source>
        <dbReference type="ARBA" id="ARBA00022980"/>
    </source>
</evidence>
<keyword evidence="9" id="KW-0479">Metal-binding</keyword>
<evidence type="ECO:0000256" key="16">
    <source>
        <dbReference type="ARBA" id="ARBA00023159"/>
    </source>
</evidence>
<keyword evidence="16" id="KW-0010">Activator</keyword>
<dbReference type="InterPro" id="IPR000014">
    <property type="entry name" value="PAS"/>
</dbReference>
<dbReference type="PRINTS" id="PR00171">
    <property type="entry name" value="SUGRTRNSPORT"/>
</dbReference>
<dbReference type="PANTHER" id="PTHR47659:SF1">
    <property type="entry name" value="TRANSCRIPTION ACTIVATOR OF GLUCONEOGENESIS ERT1"/>
    <property type="match status" value="1"/>
</dbReference>
<keyword evidence="8 25" id="KW-0812">Transmembrane</keyword>
<feature type="region of interest" description="Disordered" evidence="24">
    <location>
        <begin position="40"/>
        <end position="97"/>
    </location>
</feature>
<dbReference type="PROSITE" id="PS50850">
    <property type="entry name" value="MFS"/>
    <property type="match status" value="1"/>
</dbReference>
<evidence type="ECO:0000256" key="25">
    <source>
        <dbReference type="SAM" id="Phobius"/>
    </source>
</evidence>
<dbReference type="InterPro" id="IPR036864">
    <property type="entry name" value="Zn2-C6_fun-type_DNA-bd_sf"/>
</dbReference>
<dbReference type="Gene3D" id="4.10.240.10">
    <property type="entry name" value="Zn(2)-C6 fungal-type DNA-binding domain"/>
    <property type="match status" value="1"/>
</dbReference>
<dbReference type="InterPro" id="IPR056751">
    <property type="entry name" value="PAS_13"/>
</dbReference>
<dbReference type="InterPro" id="IPR003663">
    <property type="entry name" value="Sugar/inositol_transpt"/>
</dbReference>
<keyword evidence="14" id="KW-0238">DNA-binding</keyword>
<name>A0A8F3AH66_CANAR</name>
<dbReference type="GO" id="GO:0006094">
    <property type="term" value="P:gluconeogenesis"/>
    <property type="evidence" value="ECO:0007669"/>
    <property type="project" value="UniProtKB-KW"/>
</dbReference>
<feature type="domain" description="Zn(2)-C6 fungal-type" evidence="26">
    <location>
        <begin position="17"/>
        <end position="46"/>
    </location>
</feature>
<dbReference type="GO" id="GO:0000977">
    <property type="term" value="F:RNA polymerase II transcription regulatory region sequence-specific DNA binding"/>
    <property type="evidence" value="ECO:0007669"/>
    <property type="project" value="TreeGrafter"/>
</dbReference>
<dbReference type="PROSITE" id="PS50112">
    <property type="entry name" value="PAS"/>
    <property type="match status" value="1"/>
</dbReference>
<dbReference type="InterPro" id="IPR036227">
    <property type="entry name" value="Ribosomal_uL15/eL18_sf"/>
</dbReference>
<protein>
    <recommendedName>
        <fullName evidence="22">Transcription activator of gluconeogenesis ERT1</fullName>
    </recommendedName>
    <alternativeName>
        <fullName evidence="20">60S ribosomal protein L28</fullName>
    </alternativeName>
</protein>
<evidence type="ECO:0000259" key="28">
    <source>
        <dbReference type="PROSITE" id="PS50850"/>
    </source>
</evidence>
<evidence type="ECO:0000256" key="3">
    <source>
        <dbReference type="ARBA" id="ARBA00007320"/>
    </source>
</evidence>
<evidence type="ECO:0000256" key="24">
    <source>
        <dbReference type="SAM" id="MobiDB-lite"/>
    </source>
</evidence>
<dbReference type="PANTHER" id="PTHR47659">
    <property type="entry name" value="ZN(II)2CYS6 TRANSCRIPTION FACTOR (EUROFUNG)-RELATED"/>
    <property type="match status" value="1"/>
</dbReference>
<evidence type="ECO:0000256" key="21">
    <source>
        <dbReference type="ARBA" id="ARBA00037475"/>
    </source>
</evidence>
<dbReference type="Gene3D" id="1.20.1250.20">
    <property type="entry name" value="MFS general substrate transporter like domains"/>
    <property type="match status" value="1"/>
</dbReference>
<reference evidence="29" key="1">
    <citation type="submission" date="2021-06" db="EMBL/GenBank/DDBJ databases">
        <title>Candida auris outbreak in lebanese hospital.</title>
        <authorList>
            <person name="Finianos M."/>
        </authorList>
    </citation>
    <scope>NUCLEOTIDE SEQUENCE</scope>
    <source>
        <strain evidence="29">CA7LBN</strain>
    </source>
</reference>
<comment type="similarity">
    <text evidence="4">Belongs to the ERT1/acuK family.</text>
</comment>
<dbReference type="Pfam" id="PF00083">
    <property type="entry name" value="Sugar_tr"/>
    <property type="match status" value="1"/>
</dbReference>
<feature type="compositionally biased region" description="Polar residues" evidence="24">
    <location>
        <begin position="248"/>
        <end position="280"/>
    </location>
</feature>
<feature type="region of interest" description="Disordered" evidence="24">
    <location>
        <begin position="216"/>
        <end position="283"/>
    </location>
</feature>
<feature type="compositionally biased region" description="Polar residues" evidence="24">
    <location>
        <begin position="217"/>
        <end position="235"/>
    </location>
</feature>
<feature type="transmembrane region" description="Helical" evidence="25">
    <location>
        <begin position="924"/>
        <end position="943"/>
    </location>
</feature>
<dbReference type="Pfam" id="PF00172">
    <property type="entry name" value="Zn_clus"/>
    <property type="match status" value="1"/>
</dbReference>
<keyword evidence="11 23" id="KW-0689">Ribosomal protein</keyword>
<feature type="transmembrane region" description="Helical" evidence="25">
    <location>
        <begin position="833"/>
        <end position="854"/>
    </location>
</feature>
<dbReference type="Proteomes" id="UP000825438">
    <property type="component" value="Chromosome II"/>
</dbReference>
<dbReference type="HAMAP" id="MF_01341">
    <property type="entry name" value="Ribosomal_uL15"/>
    <property type="match status" value="1"/>
</dbReference>
<dbReference type="Gene3D" id="3.100.10.10">
    <property type="match status" value="1"/>
</dbReference>
<dbReference type="GO" id="GO:0015934">
    <property type="term" value="C:large ribosomal subunit"/>
    <property type="evidence" value="ECO:0007669"/>
    <property type="project" value="InterPro"/>
</dbReference>
<dbReference type="Pfam" id="PF00828">
    <property type="entry name" value="Ribosomal_L27A"/>
    <property type="match status" value="1"/>
</dbReference>
<dbReference type="InterPro" id="IPR030878">
    <property type="entry name" value="Ribosomal_uL15"/>
</dbReference>
<dbReference type="InterPro" id="IPR021131">
    <property type="entry name" value="Ribosomal_uL15/eL18"/>
</dbReference>
<evidence type="ECO:0000256" key="14">
    <source>
        <dbReference type="ARBA" id="ARBA00023125"/>
    </source>
</evidence>
<dbReference type="SUPFAM" id="SSF57701">
    <property type="entry name" value="Zn2/Cys6 DNA-binding domain"/>
    <property type="match status" value="1"/>
</dbReference>
<evidence type="ECO:0000256" key="13">
    <source>
        <dbReference type="ARBA" id="ARBA00023015"/>
    </source>
</evidence>
<feature type="transmembrane region" description="Helical" evidence="25">
    <location>
        <begin position="579"/>
        <end position="598"/>
    </location>
</feature>
<accession>A0A8F3AH66</accession>
<keyword evidence="10" id="KW-0862">Zinc</keyword>
<feature type="region of interest" description="Disordered" evidence="24">
    <location>
        <begin position="981"/>
        <end position="1009"/>
    </location>
</feature>
<evidence type="ECO:0000313" key="29">
    <source>
        <dbReference type="EMBL" id="QWW23187.1"/>
    </source>
</evidence>
<comment type="similarity">
    <text evidence="3 23">Belongs to the universal ribosomal protein uL15 family.</text>
</comment>
<feature type="transmembrane region" description="Helical" evidence="25">
    <location>
        <begin position="697"/>
        <end position="717"/>
    </location>
</feature>
<feature type="domain" description="PAS" evidence="27">
    <location>
        <begin position="427"/>
        <end position="500"/>
    </location>
</feature>
<dbReference type="GO" id="GO:0022857">
    <property type="term" value="F:transmembrane transporter activity"/>
    <property type="evidence" value="ECO:0007669"/>
    <property type="project" value="InterPro"/>
</dbReference>
<evidence type="ECO:0000259" key="26">
    <source>
        <dbReference type="PROSITE" id="PS50048"/>
    </source>
</evidence>
<keyword evidence="17" id="KW-0804">Transcription</keyword>
<feature type="transmembrane region" description="Helical" evidence="25">
    <location>
        <begin position="949"/>
        <end position="970"/>
    </location>
</feature>
<dbReference type="PROSITE" id="PS00463">
    <property type="entry name" value="ZN2_CY6_FUNGAL_1"/>
    <property type="match status" value="1"/>
</dbReference>
<keyword evidence="15 25" id="KW-0472">Membrane</keyword>
<dbReference type="EMBL" id="CP076750">
    <property type="protein sequence ID" value="QWW23187.1"/>
    <property type="molecule type" value="Genomic_DNA"/>
</dbReference>
<evidence type="ECO:0000256" key="9">
    <source>
        <dbReference type="ARBA" id="ARBA00022723"/>
    </source>
</evidence>
<evidence type="ECO:0000256" key="18">
    <source>
        <dbReference type="ARBA" id="ARBA00023242"/>
    </source>
</evidence>
<dbReference type="GO" id="GO:0009267">
    <property type="term" value="P:cellular response to starvation"/>
    <property type="evidence" value="ECO:0007669"/>
    <property type="project" value="TreeGrafter"/>
</dbReference>
<dbReference type="SUPFAM" id="SSF103473">
    <property type="entry name" value="MFS general substrate transporter"/>
    <property type="match status" value="1"/>
</dbReference>
<dbReference type="InterPro" id="IPR036259">
    <property type="entry name" value="MFS_trans_sf"/>
</dbReference>
<evidence type="ECO:0000256" key="23">
    <source>
        <dbReference type="RuleBase" id="RU003888"/>
    </source>
</evidence>
<feature type="compositionally biased region" description="Polar residues" evidence="24">
    <location>
        <begin position="153"/>
        <end position="163"/>
    </location>
</feature>
<dbReference type="SUPFAM" id="SSF52080">
    <property type="entry name" value="Ribosomal proteins L15p and L18e"/>
    <property type="match status" value="1"/>
</dbReference>
<dbReference type="InterPro" id="IPR005829">
    <property type="entry name" value="Sugar_transporter_CS"/>
</dbReference>
<comment type="similarity">
    <text evidence="5">Belongs to the major facilitator superfamily. Sugar transporter (TC 2.A.1.1) family.</text>
</comment>
<evidence type="ECO:0000256" key="17">
    <source>
        <dbReference type="ARBA" id="ARBA00023163"/>
    </source>
</evidence>
<feature type="transmembrane region" description="Helical" evidence="25">
    <location>
        <begin position="887"/>
        <end position="912"/>
    </location>
</feature>
<evidence type="ECO:0000256" key="4">
    <source>
        <dbReference type="ARBA" id="ARBA00010855"/>
    </source>
</evidence>
<evidence type="ECO:0000256" key="12">
    <source>
        <dbReference type="ARBA" id="ARBA00022989"/>
    </source>
</evidence>
<dbReference type="Pfam" id="PF24990">
    <property type="entry name" value="PAS_13"/>
    <property type="match status" value="1"/>
</dbReference>
<dbReference type="InterPro" id="IPR050335">
    <property type="entry name" value="ERT1_acuK_gluconeogen_tf"/>
</dbReference>
<keyword evidence="6" id="KW-0312">Gluconeogenesis</keyword>
<feature type="compositionally biased region" description="Low complexity" evidence="24">
    <location>
        <begin position="164"/>
        <end position="184"/>
    </location>
</feature>
<evidence type="ECO:0000256" key="7">
    <source>
        <dbReference type="ARBA" id="ARBA00022448"/>
    </source>
</evidence>
<dbReference type="GO" id="GO:0008270">
    <property type="term" value="F:zinc ion binding"/>
    <property type="evidence" value="ECO:0007669"/>
    <property type="project" value="InterPro"/>
</dbReference>
<dbReference type="GO" id="GO:0000981">
    <property type="term" value="F:DNA-binding transcription factor activity, RNA polymerase II-specific"/>
    <property type="evidence" value="ECO:0007669"/>
    <property type="project" value="InterPro"/>
</dbReference>
<evidence type="ECO:0000256" key="19">
    <source>
        <dbReference type="ARBA" id="ARBA00023274"/>
    </source>
</evidence>
<evidence type="ECO:0000256" key="15">
    <source>
        <dbReference type="ARBA" id="ARBA00023136"/>
    </source>
</evidence>
<feature type="transmembrane region" description="Helical" evidence="25">
    <location>
        <begin position="804"/>
        <end position="827"/>
    </location>
</feature>
<dbReference type="PROSITE" id="PS50048">
    <property type="entry name" value="ZN2_CY6_FUNGAL_2"/>
    <property type="match status" value="1"/>
</dbReference>
<keyword evidence="18" id="KW-0539">Nucleus</keyword>
<dbReference type="InterPro" id="IPR005828">
    <property type="entry name" value="MFS_sugar_transport-like"/>
</dbReference>
<dbReference type="FunFam" id="3.100.10.10:FF:000002">
    <property type="entry name" value="60S ribosomal protein L27a"/>
    <property type="match status" value="1"/>
</dbReference>
<dbReference type="InterPro" id="IPR001196">
    <property type="entry name" value="Ribosomal_uL15_CS"/>
</dbReference>
<comment type="subcellular location">
    <subcellularLocation>
        <location evidence="2">Membrane</location>
        <topology evidence="2">Multi-pass membrane protein</topology>
    </subcellularLocation>
    <subcellularLocation>
        <location evidence="1">Nucleus</location>
    </subcellularLocation>
</comment>
<evidence type="ECO:0000256" key="2">
    <source>
        <dbReference type="ARBA" id="ARBA00004141"/>
    </source>
</evidence>
<feature type="transmembrane region" description="Helical" evidence="25">
    <location>
        <begin position="861"/>
        <end position="881"/>
    </location>
</feature>
<sequence>MDAESGQKPKRKKISRACNHCHKAHMTCDTSRPCKRCVQRGLQDTCEDAPRKKKKYLADVPSSMIKAQSVDERNISGHPQQQQQQSPPPLGGGQGQYANHHLHQATMFQHSASVPAYVNDRPNALYRSMSQSGSVKQESPGSLFSDQQYNVDNYQQSRSGSGDSQWQQAQNQQPSPQQSQQGPQRQRKPTNFLSSAADLEYSQLSNILQDNFMGLNPNHSATSTEGTPGSVNISPVLSPHGMLHKPVNSPSSLGTNTYSVTTTDANTRQPPSPQKAQLYQESEYPRCDGRINQYFLSSSGERSSFPDVIQAIEAMRDSDPSVFYERNQKSALSFTIGTYDEDQTGHINDDNGLQYSEPESIYATVTKPFSYTPGFHKLIAYLRSRFPKEMLVKMAESMASYRPSFIACTNSLREADLIFMEQCFQRTLLTYDNFIKVSGTPTIVWRRTGEIAYVGREFSILTGWTKEQLMGQKINFIVELLDDKSVVEYFQLFSRIAFGDFLGATMTECTLLTPKHDLIATVAIICLGSLQFGYHMSELNSPEAILTCKESIPLLTPYEESFFGQRGFQRCIPLRPEQFGLVTSIFSIGGLLGSFYVGSIADAIGRRKTALLHCAVYFVGSSLNGISNTYQALLAGRFIAGVGAGSALVVTSLVINEIAPPSYKGFFGSMNQVSINVGILFTQLLALKWNNDNDWRFILFMAAAIALVNFFLVLSYMDESPMWLVNNDMSDQAFTVLHKLRGGEYSLVRNEVNSWKQSSGVDVEDSSLLSGEEEPRPTSSGAVSLREYITSGEFNNSKIVASGILVFQQFCGINSIVFYGVSVLIAIFPTKAVLINCLISTVNLVVTFRSALLVDKWGRKPLLKISVTVMGIAAALLGFGIQTSNSYFSVIGTFVYIAFFAIGLGPIPFLLVGEVTQPKAKASAQSFGVSMNWIATFMVGYIFPVLRNSWLGGATFYIFTAMCALTYLFVERLTKTRKHRGHVSAGKGRIGKHRKNPGGRGMAGGQHHHRTNLDKYHPGYFGKVGMRYFHKQRNHFWKPQINLERLWSLVDEEKRDEYLKSASASSAPVIDTLAHGYGKVLGKGQLPQVPIIVKARFVSKLAEEKIRAAGGVVELIA</sequence>
<feature type="domain" description="Major facilitator superfamily (MFS) profile" evidence="28">
    <location>
        <begin position="521"/>
        <end position="978"/>
    </location>
</feature>
<proteinExistence type="inferred from homology"/>
<evidence type="ECO:0000259" key="27">
    <source>
        <dbReference type="PROSITE" id="PS50112"/>
    </source>
</evidence>